<organism evidence="2 3">
    <name type="scientific">Ohtaekwangia kribbensis</name>
    <dbReference type="NCBI Taxonomy" id="688913"/>
    <lineage>
        <taxon>Bacteria</taxon>
        <taxon>Pseudomonadati</taxon>
        <taxon>Bacteroidota</taxon>
        <taxon>Cytophagia</taxon>
        <taxon>Cytophagales</taxon>
        <taxon>Fulvivirgaceae</taxon>
        <taxon>Ohtaekwangia</taxon>
    </lineage>
</organism>
<keyword evidence="1" id="KW-0812">Transmembrane</keyword>
<sequence>MNLQEYTTGLIERKGIYYSKEQSKISYPASGNDNYFQIEENSFWFKHRNNCIIEGVMKYSANSTFFDVGGGNGFVAKGLEEKGISTVLVEPGIQGCVNAKKRSLKNVVCSTLENASFVKGKIPAIGLFDVVEHIEHDVDFLKSIYSYLTDGGFVFITVPAFNVLWSNEDVDAGHFRRYTTKELKRKLQSVGFHIEYSSYIFSILPIAVFLFRTLPSRLGLHKNSGNLDKHKKEHKSGGLIGIILNYIWDFEISRIRNGKVIRVGGSCLVIGRKGIRV</sequence>
<keyword evidence="3" id="KW-1185">Reference proteome</keyword>
<gene>
    <name evidence="2" type="ORF">ACFQ21_18525</name>
</gene>
<dbReference type="SUPFAM" id="SSF53335">
    <property type="entry name" value="S-adenosyl-L-methionine-dependent methyltransferases"/>
    <property type="match status" value="1"/>
</dbReference>
<dbReference type="Proteomes" id="UP001597112">
    <property type="component" value="Unassembled WGS sequence"/>
</dbReference>
<dbReference type="Pfam" id="PF13489">
    <property type="entry name" value="Methyltransf_23"/>
    <property type="match status" value="1"/>
</dbReference>
<evidence type="ECO:0000313" key="2">
    <source>
        <dbReference type="EMBL" id="MFD1001332.1"/>
    </source>
</evidence>
<evidence type="ECO:0000313" key="3">
    <source>
        <dbReference type="Proteomes" id="UP001597112"/>
    </source>
</evidence>
<accession>A0ABW3K5C0</accession>
<dbReference type="RefSeq" id="WP_377580935.1">
    <property type="nucleotide sequence ID" value="NZ_JBHTKA010000007.1"/>
</dbReference>
<dbReference type="InterPro" id="IPR029063">
    <property type="entry name" value="SAM-dependent_MTases_sf"/>
</dbReference>
<evidence type="ECO:0000256" key="1">
    <source>
        <dbReference type="SAM" id="Phobius"/>
    </source>
</evidence>
<dbReference type="Gene3D" id="3.40.50.150">
    <property type="entry name" value="Vaccinia Virus protein VP39"/>
    <property type="match status" value="1"/>
</dbReference>
<dbReference type="EC" id="2.1.1.64" evidence="2"/>
<dbReference type="GO" id="GO:0102208">
    <property type="term" value="F:2-polyprenyl-6-hydroxyphenol methylase activity"/>
    <property type="evidence" value="ECO:0007669"/>
    <property type="project" value="UniProtKB-EC"/>
</dbReference>
<proteinExistence type="predicted"/>
<dbReference type="EMBL" id="JBHTKA010000007">
    <property type="protein sequence ID" value="MFD1001332.1"/>
    <property type="molecule type" value="Genomic_DNA"/>
</dbReference>
<protein>
    <submittedName>
        <fullName evidence="2">Class I SAM-dependent methyltransferase</fullName>
        <ecNumber evidence="2">2.1.1.222</ecNumber>
        <ecNumber evidence="2">2.1.1.64</ecNumber>
    </submittedName>
</protein>
<comment type="caution">
    <text evidence="2">The sequence shown here is derived from an EMBL/GenBank/DDBJ whole genome shotgun (WGS) entry which is preliminary data.</text>
</comment>
<dbReference type="GO" id="GO:0032259">
    <property type="term" value="P:methylation"/>
    <property type="evidence" value="ECO:0007669"/>
    <property type="project" value="UniProtKB-KW"/>
</dbReference>
<reference evidence="3" key="1">
    <citation type="journal article" date="2019" name="Int. J. Syst. Evol. Microbiol.">
        <title>The Global Catalogue of Microorganisms (GCM) 10K type strain sequencing project: providing services to taxonomists for standard genome sequencing and annotation.</title>
        <authorList>
            <consortium name="The Broad Institute Genomics Platform"/>
            <consortium name="The Broad Institute Genome Sequencing Center for Infectious Disease"/>
            <person name="Wu L."/>
            <person name="Ma J."/>
        </authorList>
    </citation>
    <scope>NUCLEOTIDE SEQUENCE [LARGE SCALE GENOMIC DNA]</scope>
    <source>
        <strain evidence="3">CCUG 58938</strain>
    </source>
</reference>
<dbReference type="EC" id="2.1.1.222" evidence="2"/>
<dbReference type="GO" id="GO:0061542">
    <property type="term" value="F:3-demethylubiquinol 3-O-methyltransferase activity"/>
    <property type="evidence" value="ECO:0007669"/>
    <property type="project" value="UniProtKB-EC"/>
</dbReference>
<keyword evidence="1" id="KW-1133">Transmembrane helix</keyword>
<keyword evidence="1" id="KW-0472">Membrane</keyword>
<keyword evidence="2" id="KW-0489">Methyltransferase</keyword>
<name>A0ABW3K5C0_9BACT</name>
<keyword evidence="2" id="KW-0808">Transferase</keyword>
<feature type="transmembrane region" description="Helical" evidence="1">
    <location>
        <begin position="196"/>
        <end position="214"/>
    </location>
</feature>